<proteinExistence type="predicted"/>
<evidence type="ECO:0000313" key="2">
    <source>
        <dbReference type="Proteomes" id="UP001557465"/>
    </source>
</evidence>
<protein>
    <submittedName>
        <fullName evidence="1">Uncharacterized protein</fullName>
    </submittedName>
</protein>
<evidence type="ECO:0000313" key="1">
    <source>
        <dbReference type="EMBL" id="MEX1663145.1"/>
    </source>
</evidence>
<organism evidence="1 2">
    <name type="scientific">Thioclava arctica</name>
    <dbReference type="NCBI Taxonomy" id="3238301"/>
    <lineage>
        <taxon>Bacteria</taxon>
        <taxon>Pseudomonadati</taxon>
        <taxon>Pseudomonadota</taxon>
        <taxon>Alphaproteobacteria</taxon>
        <taxon>Rhodobacterales</taxon>
        <taxon>Paracoccaceae</taxon>
        <taxon>Thioclava</taxon>
    </lineage>
</organism>
<dbReference type="Proteomes" id="UP001557465">
    <property type="component" value="Unassembled WGS sequence"/>
</dbReference>
<reference evidence="1 2" key="1">
    <citation type="journal article" date="2011" name="Int. J. Syst. Evol. Microbiol.">
        <title>Zhongshania antarctica gen. nov., sp. nov. and Zhongshania guokunii sp. nov., gammaproteobacteria respectively isolated from coastal attached (fast) ice and surface seawater of the Antarctic.</title>
        <authorList>
            <person name="Li H.J."/>
            <person name="Zhang X.Y."/>
            <person name="Chen C.X."/>
            <person name="Zhang Y.J."/>
            <person name="Gao Z.M."/>
            <person name="Yu Y."/>
            <person name="Chen X.L."/>
            <person name="Chen B."/>
            <person name="Zhang Y.Z."/>
        </authorList>
    </citation>
    <scope>NUCLEOTIDE SEQUENCE [LARGE SCALE GENOMIC DNA]</scope>
    <source>
        <strain evidence="1 2">15-R06ZXC-3</strain>
    </source>
</reference>
<name>A0ABV3TPD2_9RHOB</name>
<accession>A0ABV3TPD2</accession>
<gene>
    <name evidence="1" type="ORF">AB4874_16080</name>
</gene>
<keyword evidence="2" id="KW-1185">Reference proteome</keyword>
<comment type="caution">
    <text evidence="1">The sequence shown here is derived from an EMBL/GenBank/DDBJ whole genome shotgun (WGS) entry which is preliminary data.</text>
</comment>
<dbReference type="EMBL" id="JBFRYC010000012">
    <property type="protein sequence ID" value="MEX1663145.1"/>
    <property type="molecule type" value="Genomic_DNA"/>
</dbReference>
<sequence length="77" mass="8653">MKLFGHKVDLLGNPDPAVRELSFTDDAPGIDVSEGNFSSGQADGYWHVMAQTLTDRRHLKRRKLVQHKGHRQVVALC</sequence>
<dbReference type="RefSeq" id="WP_368392737.1">
    <property type="nucleotide sequence ID" value="NZ_JBFRYC010000012.1"/>
</dbReference>